<proteinExistence type="predicted"/>
<evidence type="ECO:0008006" key="4">
    <source>
        <dbReference type="Google" id="ProtNLM"/>
    </source>
</evidence>
<dbReference type="Pfam" id="PF11735">
    <property type="entry name" value="CAP59_mtransfer"/>
    <property type="match status" value="1"/>
</dbReference>
<feature type="transmembrane region" description="Helical" evidence="1">
    <location>
        <begin position="54"/>
        <end position="74"/>
    </location>
</feature>
<feature type="non-terminal residue" evidence="2">
    <location>
        <position position="535"/>
    </location>
</feature>
<evidence type="ECO:0000313" key="3">
    <source>
        <dbReference type="Proteomes" id="UP000258309"/>
    </source>
</evidence>
<dbReference type="Proteomes" id="UP000258309">
    <property type="component" value="Unassembled WGS sequence"/>
</dbReference>
<dbReference type="OMA" id="FDAKFFQ"/>
<keyword evidence="1" id="KW-0472">Membrane</keyword>
<dbReference type="PANTHER" id="PTHR34144:SF8">
    <property type="entry name" value="GLYCOSYLTRANSFERASE FAMILY 69 PROTEIN"/>
    <property type="match status" value="1"/>
</dbReference>
<gene>
    <name evidence="2" type="ORF">B7463_g6629</name>
</gene>
<dbReference type="AlphaFoldDB" id="A0A3E2H8F0"/>
<keyword evidence="3" id="KW-1185">Reference proteome</keyword>
<sequence length="535" mass="61584">MRDYESLPRSSLDSDFDDDEAALKEFRRQQWRRRRRFLSISVLLRKCRRICRPLYLLIALLLFLLVQVTFNGSYTSPPPFDIPPNETVYIAANIVNSDLISGAWGKNLVGLVKLIGKERVFVSIYGGPKSALRELESMLDCEYSIVSEEESPIDVAHLPHITLPTTGEQKVKRIAYLASVRNRALEPLDTLDRRFDKLLFVNDVFFSPSDATRLLWGTNIIDGKARYRSVCATDFTTSWKYYDTFATRDLEGYSIGLPIFPWFANEGSAVSRRDVLAEKDAVRVKSCWGGMVAFDARYFQPSDTNAKTALDHPRSFPDLQEKEEDRDQHEEPAGLPLRFRAEPEPFYDSSECCLIHADIASIPRFTSSSHDHPPPSSKDMGIFMNPYVRVTYDSQTRSYIWLAKRFERLFALPQAIINKFAHLPVHNARREEEVGEIIKDRVWQPYNNTSSSLNKDELLAKLGSERDIRYRSDFTPGDWESMGRYEDVDRVARRGGFCAVRQLLVYREGKLEEGERNWQNLLGELPPLEKSPNHK</sequence>
<evidence type="ECO:0000256" key="1">
    <source>
        <dbReference type="SAM" id="Phobius"/>
    </source>
</evidence>
<keyword evidence="1" id="KW-0812">Transmembrane</keyword>
<protein>
    <recommendedName>
        <fullName evidence="4">Glycosyltransferase family 69 protein</fullName>
    </recommendedName>
</protein>
<dbReference type="EMBL" id="NCSJ02000120">
    <property type="protein sequence ID" value="RFU29696.1"/>
    <property type="molecule type" value="Genomic_DNA"/>
</dbReference>
<comment type="caution">
    <text evidence="2">The sequence shown here is derived from an EMBL/GenBank/DDBJ whole genome shotgun (WGS) entry which is preliminary data.</text>
</comment>
<reference evidence="2 3" key="1">
    <citation type="submission" date="2018-05" db="EMBL/GenBank/DDBJ databases">
        <title>Draft genome sequence of Scytalidium lignicola DSM 105466, a ubiquitous saprotrophic fungus.</title>
        <authorList>
            <person name="Buettner E."/>
            <person name="Gebauer A.M."/>
            <person name="Hofrichter M."/>
            <person name="Liers C."/>
            <person name="Kellner H."/>
        </authorList>
    </citation>
    <scope>NUCLEOTIDE SEQUENCE [LARGE SCALE GENOMIC DNA]</scope>
    <source>
        <strain evidence="2 3">DSM 105466</strain>
    </source>
</reference>
<organism evidence="2 3">
    <name type="scientific">Scytalidium lignicola</name>
    <name type="common">Hyphomycete</name>
    <dbReference type="NCBI Taxonomy" id="5539"/>
    <lineage>
        <taxon>Eukaryota</taxon>
        <taxon>Fungi</taxon>
        <taxon>Dikarya</taxon>
        <taxon>Ascomycota</taxon>
        <taxon>Pezizomycotina</taxon>
        <taxon>Leotiomycetes</taxon>
        <taxon>Leotiomycetes incertae sedis</taxon>
        <taxon>Scytalidium</taxon>
    </lineage>
</organism>
<dbReference type="PANTHER" id="PTHR34144">
    <property type="entry name" value="CHROMOSOME 8, WHOLE GENOME SHOTGUN SEQUENCE"/>
    <property type="match status" value="1"/>
</dbReference>
<dbReference type="InterPro" id="IPR021047">
    <property type="entry name" value="Mannosyltransferase_CMT1"/>
</dbReference>
<dbReference type="OrthoDB" id="262547at2759"/>
<keyword evidence="1" id="KW-1133">Transmembrane helix</keyword>
<dbReference type="STRING" id="5539.A0A3E2H8F0"/>
<feature type="non-terminal residue" evidence="2">
    <location>
        <position position="1"/>
    </location>
</feature>
<accession>A0A3E2H8F0</accession>
<evidence type="ECO:0000313" key="2">
    <source>
        <dbReference type="EMBL" id="RFU29696.1"/>
    </source>
</evidence>
<name>A0A3E2H8F0_SCYLI</name>